<keyword evidence="2 4" id="KW-0732">Signal</keyword>
<dbReference type="InterPro" id="IPR013974">
    <property type="entry name" value="SAF"/>
</dbReference>
<dbReference type="Gene3D" id="2.30.30.760">
    <property type="match status" value="1"/>
</dbReference>
<dbReference type="Pfam" id="PF17656">
    <property type="entry name" value="ChapFlgA_N"/>
    <property type="match status" value="1"/>
</dbReference>
<dbReference type="PANTHER" id="PTHR36307">
    <property type="entry name" value="FLAGELLA BASAL BODY P-RING FORMATION PROTEIN FLGA"/>
    <property type="match status" value="1"/>
</dbReference>
<organism evidence="6 7">
    <name type="scientific">Methylophilus glucosoxydans</name>
    <dbReference type="NCBI Taxonomy" id="752553"/>
    <lineage>
        <taxon>Bacteria</taxon>
        <taxon>Pseudomonadati</taxon>
        <taxon>Pseudomonadota</taxon>
        <taxon>Betaproteobacteria</taxon>
        <taxon>Nitrosomonadales</taxon>
        <taxon>Methylophilaceae</taxon>
        <taxon>Methylophilus</taxon>
    </lineage>
</organism>
<dbReference type="SMART" id="SM00858">
    <property type="entry name" value="SAF"/>
    <property type="match status" value="1"/>
</dbReference>
<dbReference type="InterPro" id="IPR017585">
    <property type="entry name" value="SAF_FlgA"/>
</dbReference>
<dbReference type="Pfam" id="PF13144">
    <property type="entry name" value="ChapFlgA"/>
    <property type="match status" value="1"/>
</dbReference>
<keyword evidence="6" id="KW-0282">Flagellum</keyword>
<comment type="subcellular location">
    <subcellularLocation>
        <location evidence="1">Periplasm</location>
    </subcellularLocation>
</comment>
<dbReference type="CDD" id="cd11614">
    <property type="entry name" value="SAF_CpaB_FlgA_like"/>
    <property type="match status" value="1"/>
</dbReference>
<dbReference type="Proteomes" id="UP001597106">
    <property type="component" value="Unassembled WGS sequence"/>
</dbReference>
<dbReference type="InterPro" id="IPR041231">
    <property type="entry name" value="FlgA_N"/>
</dbReference>
<protein>
    <submittedName>
        <fullName evidence="6">Flagellar basal body P-ring formation chaperone FlgA</fullName>
    </submittedName>
</protein>
<feature type="chain" id="PRO_5047186935" evidence="4">
    <location>
        <begin position="27"/>
        <end position="255"/>
    </location>
</feature>
<dbReference type="EMBL" id="JBHTJW010000002">
    <property type="protein sequence ID" value="MFD0930377.1"/>
    <property type="molecule type" value="Genomic_DNA"/>
</dbReference>
<dbReference type="PANTHER" id="PTHR36307:SF1">
    <property type="entry name" value="FLAGELLA BASAL BODY P-RING FORMATION PROTEIN FLGA"/>
    <property type="match status" value="1"/>
</dbReference>
<feature type="domain" description="SAF" evidence="5">
    <location>
        <begin position="131"/>
        <end position="193"/>
    </location>
</feature>
<sequence>MKPRLLTIFCAMLIALTGFFSHVLHAADRTATTATLANQRVAEPAVADMHSRVYQTAVQYVQSQTQGYPGKVNVDIQPLDSRVRIAACDMMEGFTVPGSRLWGKTHIGVRCLQAETKLWTLYVQADVQVWAEYAVTAVPVSQGALLSPNDVVLQSGDLSKLPAGIITDLSMLEGKQAALNMPLGTVLRPELLKSRPVIMQGQTVQLNSRGEGFVVSADGTALQTANAGQVVDVKVSSGQVIKGVALSSGKVDVRY</sequence>
<dbReference type="RefSeq" id="WP_379076718.1">
    <property type="nucleotide sequence ID" value="NZ_JBHTJW010000002.1"/>
</dbReference>
<keyword evidence="6" id="KW-0966">Cell projection</keyword>
<name>A0ABW3GID8_9PROT</name>
<evidence type="ECO:0000259" key="5">
    <source>
        <dbReference type="SMART" id="SM00858"/>
    </source>
</evidence>
<evidence type="ECO:0000256" key="1">
    <source>
        <dbReference type="ARBA" id="ARBA00004418"/>
    </source>
</evidence>
<dbReference type="InterPro" id="IPR039246">
    <property type="entry name" value="Flagellar_FlgA"/>
</dbReference>
<dbReference type="NCBIfam" id="TIGR03170">
    <property type="entry name" value="flgA_cterm"/>
    <property type="match status" value="1"/>
</dbReference>
<keyword evidence="7" id="KW-1185">Reference proteome</keyword>
<evidence type="ECO:0000256" key="4">
    <source>
        <dbReference type="SAM" id="SignalP"/>
    </source>
</evidence>
<dbReference type="Gene3D" id="3.90.1210.10">
    <property type="entry name" value="Antifreeze-like/N-acetylneuraminic acid synthase C-terminal domain"/>
    <property type="match status" value="1"/>
</dbReference>
<evidence type="ECO:0000256" key="2">
    <source>
        <dbReference type="ARBA" id="ARBA00022729"/>
    </source>
</evidence>
<evidence type="ECO:0000313" key="6">
    <source>
        <dbReference type="EMBL" id="MFD0930377.1"/>
    </source>
</evidence>
<evidence type="ECO:0000256" key="3">
    <source>
        <dbReference type="ARBA" id="ARBA00022764"/>
    </source>
</evidence>
<evidence type="ECO:0000313" key="7">
    <source>
        <dbReference type="Proteomes" id="UP001597106"/>
    </source>
</evidence>
<keyword evidence="6" id="KW-0969">Cilium</keyword>
<reference evidence="7" key="1">
    <citation type="journal article" date="2019" name="Int. J. Syst. Evol. Microbiol.">
        <title>The Global Catalogue of Microorganisms (GCM) 10K type strain sequencing project: providing services to taxonomists for standard genome sequencing and annotation.</title>
        <authorList>
            <consortium name="The Broad Institute Genomics Platform"/>
            <consortium name="The Broad Institute Genome Sequencing Center for Infectious Disease"/>
            <person name="Wu L."/>
            <person name="Ma J."/>
        </authorList>
    </citation>
    <scope>NUCLEOTIDE SEQUENCE [LARGE SCALE GENOMIC DNA]</scope>
    <source>
        <strain evidence="7">CCUG 59685</strain>
    </source>
</reference>
<accession>A0ABW3GID8</accession>
<proteinExistence type="predicted"/>
<gene>
    <name evidence="6" type="primary">flgA</name>
    <name evidence="6" type="ORF">ACFQ1T_11375</name>
</gene>
<keyword evidence="3" id="KW-0574">Periplasm</keyword>
<comment type="caution">
    <text evidence="6">The sequence shown here is derived from an EMBL/GenBank/DDBJ whole genome shotgun (WGS) entry which is preliminary data.</text>
</comment>
<feature type="signal peptide" evidence="4">
    <location>
        <begin position="1"/>
        <end position="26"/>
    </location>
</feature>